<sequence>FCDNDNKEFPISLSGSINNIKNNDSTTVESNNNLAVEYNDNLYA</sequence>
<feature type="non-terminal residue" evidence="1">
    <location>
        <position position="44"/>
    </location>
</feature>
<keyword evidence="2" id="KW-1185">Reference proteome</keyword>
<name>A0ACA9PSS9_9GLOM</name>
<protein>
    <submittedName>
        <fullName evidence="1">15076_t:CDS:1</fullName>
    </submittedName>
</protein>
<organism evidence="1 2">
    <name type="scientific">Dentiscutata heterogama</name>
    <dbReference type="NCBI Taxonomy" id="1316150"/>
    <lineage>
        <taxon>Eukaryota</taxon>
        <taxon>Fungi</taxon>
        <taxon>Fungi incertae sedis</taxon>
        <taxon>Mucoromycota</taxon>
        <taxon>Glomeromycotina</taxon>
        <taxon>Glomeromycetes</taxon>
        <taxon>Diversisporales</taxon>
        <taxon>Gigasporaceae</taxon>
        <taxon>Dentiscutata</taxon>
    </lineage>
</organism>
<proteinExistence type="predicted"/>
<evidence type="ECO:0000313" key="1">
    <source>
        <dbReference type="EMBL" id="CAG8723010.1"/>
    </source>
</evidence>
<gene>
    <name evidence="1" type="ORF">DHETER_LOCUS12945</name>
</gene>
<dbReference type="Proteomes" id="UP000789702">
    <property type="component" value="Unassembled WGS sequence"/>
</dbReference>
<feature type="non-terminal residue" evidence="1">
    <location>
        <position position="1"/>
    </location>
</feature>
<evidence type="ECO:0000313" key="2">
    <source>
        <dbReference type="Proteomes" id="UP000789702"/>
    </source>
</evidence>
<dbReference type="EMBL" id="CAJVPU010033633">
    <property type="protein sequence ID" value="CAG8723010.1"/>
    <property type="molecule type" value="Genomic_DNA"/>
</dbReference>
<accession>A0ACA9PSS9</accession>
<reference evidence="1" key="1">
    <citation type="submission" date="2021-06" db="EMBL/GenBank/DDBJ databases">
        <authorList>
            <person name="Kallberg Y."/>
            <person name="Tangrot J."/>
            <person name="Rosling A."/>
        </authorList>
    </citation>
    <scope>NUCLEOTIDE SEQUENCE</scope>
    <source>
        <strain evidence="1">IL203A</strain>
    </source>
</reference>
<comment type="caution">
    <text evidence="1">The sequence shown here is derived from an EMBL/GenBank/DDBJ whole genome shotgun (WGS) entry which is preliminary data.</text>
</comment>